<dbReference type="EC" id="3.1.3.89" evidence="5"/>
<sequence>MERLKQYIDFIQEVEKLKSVLRTAWTSSGRQESTAEHSWRLALLAVLFINDFPELDGLKILKMCLIHDLGELYDGDISALLLPDEQEKHTKERMAMERMLSLLPQEVGSDLLAIWNEYNENQTEEAHWVKALDKAETILQHNQGNNPPDFDYKFNLEYGKSYFSANSSLVTLRNLLDLETQKHC</sequence>
<comment type="catalytic activity">
    <reaction evidence="1">
        <text>a 2'-deoxyribonucleoside 5'-phosphate + H2O = a 2'-deoxyribonucleoside + phosphate</text>
        <dbReference type="Rhea" id="RHEA:36167"/>
        <dbReference type="ChEBI" id="CHEBI:15377"/>
        <dbReference type="ChEBI" id="CHEBI:18274"/>
        <dbReference type="ChEBI" id="CHEBI:43474"/>
        <dbReference type="ChEBI" id="CHEBI:65317"/>
        <dbReference type="EC" id="3.1.3.89"/>
    </reaction>
</comment>
<keyword evidence="10" id="KW-1185">Reference proteome</keyword>
<dbReference type="Proteomes" id="UP001165444">
    <property type="component" value="Unassembled WGS sequence"/>
</dbReference>
<evidence type="ECO:0000313" key="9">
    <source>
        <dbReference type="EMBL" id="MCJ2379423.1"/>
    </source>
</evidence>
<evidence type="ECO:0000256" key="5">
    <source>
        <dbReference type="ARBA" id="ARBA00012964"/>
    </source>
</evidence>
<dbReference type="InterPro" id="IPR006674">
    <property type="entry name" value="HD_domain"/>
</dbReference>
<organism evidence="9 10">
    <name type="scientific">Parabacteroides faecalis</name>
    <dbReference type="NCBI Taxonomy" id="2924040"/>
    <lineage>
        <taxon>Bacteria</taxon>
        <taxon>Pseudomonadati</taxon>
        <taxon>Bacteroidota</taxon>
        <taxon>Bacteroidia</taxon>
        <taxon>Bacteroidales</taxon>
        <taxon>Tannerellaceae</taxon>
        <taxon>Parabacteroides</taxon>
    </lineage>
</organism>
<gene>
    <name evidence="9" type="ORF">MUN53_02135</name>
</gene>
<evidence type="ECO:0000259" key="8">
    <source>
        <dbReference type="SMART" id="SM00471"/>
    </source>
</evidence>
<dbReference type="Pfam" id="PF13023">
    <property type="entry name" value="HD_3"/>
    <property type="match status" value="1"/>
</dbReference>
<evidence type="ECO:0000256" key="2">
    <source>
        <dbReference type="ARBA" id="ARBA00001936"/>
    </source>
</evidence>
<evidence type="ECO:0000256" key="6">
    <source>
        <dbReference type="ARBA" id="ARBA00022723"/>
    </source>
</evidence>
<protein>
    <recommendedName>
        <fullName evidence="5">5'-deoxynucleotidase</fullName>
        <ecNumber evidence="5">3.1.3.89</ecNumber>
    </recommendedName>
</protein>
<name>A0ABT0BXC9_9BACT</name>
<evidence type="ECO:0000256" key="3">
    <source>
        <dbReference type="ARBA" id="ARBA00001941"/>
    </source>
</evidence>
<dbReference type="SUPFAM" id="SSF109604">
    <property type="entry name" value="HD-domain/PDEase-like"/>
    <property type="match status" value="1"/>
</dbReference>
<dbReference type="SMART" id="SM00471">
    <property type="entry name" value="HDc"/>
    <property type="match status" value="1"/>
</dbReference>
<feature type="domain" description="HD/PDEase" evidence="8">
    <location>
        <begin position="30"/>
        <end position="147"/>
    </location>
</feature>
<accession>A0ABT0BXC9</accession>
<evidence type="ECO:0000313" key="10">
    <source>
        <dbReference type="Proteomes" id="UP001165444"/>
    </source>
</evidence>
<reference evidence="9 10" key="1">
    <citation type="submission" date="2022-03" db="EMBL/GenBank/DDBJ databases">
        <title>Parabacteroides sp. nov. isolated from swine feces.</title>
        <authorList>
            <person name="Bak J.E."/>
        </authorList>
    </citation>
    <scope>NUCLEOTIDE SEQUENCE [LARGE SCALE GENOMIC DNA]</scope>
    <source>
        <strain evidence="9 10">AGMB00274</strain>
    </source>
</reference>
<dbReference type="Gene3D" id="1.10.3210.10">
    <property type="entry name" value="Hypothetical protein af1432"/>
    <property type="match status" value="1"/>
</dbReference>
<dbReference type="PANTHER" id="PTHR11845">
    <property type="entry name" value="5'-DEOXYNUCLEOTIDASE HDDC2"/>
    <property type="match status" value="1"/>
</dbReference>
<dbReference type="InterPro" id="IPR003607">
    <property type="entry name" value="HD/PDEase_dom"/>
</dbReference>
<keyword evidence="6" id="KW-0479">Metal-binding</keyword>
<evidence type="ECO:0000256" key="1">
    <source>
        <dbReference type="ARBA" id="ARBA00001638"/>
    </source>
</evidence>
<evidence type="ECO:0000256" key="7">
    <source>
        <dbReference type="ARBA" id="ARBA00022801"/>
    </source>
</evidence>
<keyword evidence="7" id="KW-0378">Hydrolase</keyword>
<comment type="cofactor">
    <cofactor evidence="2">
        <name>Mn(2+)</name>
        <dbReference type="ChEBI" id="CHEBI:29035"/>
    </cofactor>
</comment>
<dbReference type="PANTHER" id="PTHR11845:SF13">
    <property type="entry name" value="5'-DEOXYNUCLEOTIDASE HDDC2"/>
    <property type="match status" value="1"/>
</dbReference>
<dbReference type="EMBL" id="JAKZMM010000004">
    <property type="protein sequence ID" value="MCJ2379423.1"/>
    <property type="molecule type" value="Genomic_DNA"/>
</dbReference>
<evidence type="ECO:0000256" key="4">
    <source>
        <dbReference type="ARBA" id="ARBA00011738"/>
    </source>
</evidence>
<comment type="caution">
    <text evidence="9">The sequence shown here is derived from an EMBL/GenBank/DDBJ whole genome shotgun (WGS) entry which is preliminary data.</text>
</comment>
<comment type="cofactor">
    <cofactor evidence="3">
        <name>Co(2+)</name>
        <dbReference type="ChEBI" id="CHEBI:48828"/>
    </cofactor>
</comment>
<dbReference type="RefSeq" id="WP_243323228.1">
    <property type="nucleotide sequence ID" value="NZ_JAKZMM010000004.1"/>
</dbReference>
<proteinExistence type="predicted"/>
<comment type="subunit">
    <text evidence="4">Homodimer.</text>
</comment>
<dbReference type="InterPro" id="IPR039356">
    <property type="entry name" value="YfbR/HDDC2"/>
</dbReference>